<dbReference type="InterPro" id="IPR036291">
    <property type="entry name" value="NAD(P)-bd_dom_sf"/>
</dbReference>
<dbReference type="InterPro" id="IPR015815">
    <property type="entry name" value="HIBADH-related"/>
</dbReference>
<protein>
    <submittedName>
        <fullName evidence="5">NAD(P)-binding domain-containing protein</fullName>
    </submittedName>
</protein>
<dbReference type="PIRSF" id="PIRSF000103">
    <property type="entry name" value="HIBADH"/>
    <property type="match status" value="1"/>
</dbReference>
<dbReference type="Pfam" id="PF21761">
    <property type="entry name" value="RedAm-like_C"/>
    <property type="match status" value="1"/>
</dbReference>
<dbReference type="Pfam" id="PF03446">
    <property type="entry name" value="NAD_binding_2"/>
    <property type="match status" value="1"/>
</dbReference>
<reference evidence="5 6" key="1">
    <citation type="submission" date="2024-06" db="EMBL/GenBank/DDBJ databases">
        <title>The Natural Products Discovery Center: Release of the First 8490 Sequenced Strains for Exploring Actinobacteria Biosynthetic Diversity.</title>
        <authorList>
            <person name="Kalkreuter E."/>
            <person name="Kautsar S.A."/>
            <person name="Yang D."/>
            <person name="Bader C.D."/>
            <person name="Teijaro C.N."/>
            <person name="Fluegel L."/>
            <person name="Davis C.M."/>
            <person name="Simpson J.R."/>
            <person name="Lauterbach L."/>
            <person name="Steele A.D."/>
            <person name="Gui C."/>
            <person name="Meng S."/>
            <person name="Li G."/>
            <person name="Viehrig K."/>
            <person name="Ye F."/>
            <person name="Su P."/>
            <person name="Kiefer A.F."/>
            <person name="Nichols A."/>
            <person name="Cepeda A.J."/>
            <person name="Yan W."/>
            <person name="Fan B."/>
            <person name="Jiang Y."/>
            <person name="Adhikari A."/>
            <person name="Zheng C.-J."/>
            <person name="Schuster L."/>
            <person name="Cowan T.M."/>
            <person name="Smanski M.J."/>
            <person name="Chevrette M.G."/>
            <person name="De Carvalho L.P.S."/>
            <person name="Shen B."/>
        </authorList>
    </citation>
    <scope>NUCLEOTIDE SEQUENCE [LARGE SCALE GENOMIC DNA]</scope>
    <source>
        <strain evidence="5 6">NPDC048117</strain>
    </source>
</reference>
<evidence type="ECO:0000313" key="5">
    <source>
        <dbReference type="EMBL" id="MEU9577169.1"/>
    </source>
</evidence>
<dbReference type="RefSeq" id="WP_359270101.1">
    <property type="nucleotide sequence ID" value="NZ_JBEZNA010000012.1"/>
</dbReference>
<dbReference type="Gene3D" id="3.40.50.720">
    <property type="entry name" value="NAD(P)-binding Rossmann-like Domain"/>
    <property type="match status" value="1"/>
</dbReference>
<organism evidence="5 6">
    <name type="scientific">Streptomyces chilikensis</name>
    <dbReference type="NCBI Taxonomy" id="1194079"/>
    <lineage>
        <taxon>Bacteria</taxon>
        <taxon>Bacillati</taxon>
        <taxon>Actinomycetota</taxon>
        <taxon>Actinomycetes</taxon>
        <taxon>Kitasatosporales</taxon>
        <taxon>Streptomycetaceae</taxon>
        <taxon>Streptomyces</taxon>
    </lineage>
</organism>
<evidence type="ECO:0000256" key="2">
    <source>
        <dbReference type="ARBA" id="ARBA00023002"/>
    </source>
</evidence>
<evidence type="ECO:0000313" key="6">
    <source>
        <dbReference type="Proteomes" id="UP001551584"/>
    </source>
</evidence>
<dbReference type="InterPro" id="IPR013328">
    <property type="entry name" value="6PGD_dom2"/>
</dbReference>
<dbReference type="InterPro" id="IPR006115">
    <property type="entry name" value="6PGDH_NADP-bd"/>
</dbReference>
<dbReference type="EMBL" id="JBEZNA010000012">
    <property type="protein sequence ID" value="MEU9577169.1"/>
    <property type="molecule type" value="Genomic_DNA"/>
</dbReference>
<proteinExistence type="inferred from homology"/>
<keyword evidence="2" id="KW-0560">Oxidoreductase</keyword>
<comment type="similarity">
    <text evidence="1">Belongs to the HIBADH-related family.</text>
</comment>
<dbReference type="Proteomes" id="UP001551584">
    <property type="component" value="Unassembled WGS sequence"/>
</dbReference>
<sequence>MSATTRNPAGPGGVTLLGLGAMGSALAAALLDTGRTVTVWNRTPGRAEELVARGARAAGSVREAVAASPVVVACLLRYPSVQETLGPVAGELRGRTLVNLTTTTPNESRALAAWAAGHGIDHLDGAVMAVPAMIGSREGQIFYSGSRAAYDALLPVLGVWATSEFHGEDAGRASLVDLAMLSGMYQMFTGFLHGAAMVASLGVSASDFAARQVPFLSAMTHGLADYAKVVDGGDYTVPGQQSLDFSDLSHIVRASEEQGVDPTPIAAVQELIARQIAAGHGSEGFPRIYESMRAAGSTAGSDEGGAA</sequence>
<dbReference type="Gene3D" id="1.10.1040.10">
    <property type="entry name" value="N-(1-d-carboxylethyl)-l-norvaline Dehydrogenase, domain 2"/>
    <property type="match status" value="1"/>
</dbReference>
<dbReference type="InterPro" id="IPR048666">
    <property type="entry name" value="RedAm-like_C"/>
</dbReference>
<dbReference type="PANTHER" id="PTHR43580">
    <property type="entry name" value="OXIDOREDUCTASE GLYR1-RELATED"/>
    <property type="match status" value="1"/>
</dbReference>
<evidence type="ECO:0000256" key="1">
    <source>
        <dbReference type="ARBA" id="ARBA00009080"/>
    </source>
</evidence>
<keyword evidence="6" id="KW-1185">Reference proteome</keyword>
<feature type="domain" description="6-phosphogluconate dehydrogenase NADP-binding" evidence="3">
    <location>
        <begin position="14"/>
        <end position="162"/>
    </location>
</feature>
<evidence type="ECO:0000259" key="4">
    <source>
        <dbReference type="Pfam" id="PF21761"/>
    </source>
</evidence>
<dbReference type="SUPFAM" id="SSF48179">
    <property type="entry name" value="6-phosphogluconate dehydrogenase C-terminal domain-like"/>
    <property type="match status" value="1"/>
</dbReference>
<feature type="domain" description="NADPH-dependent reductive aminase-like C-terminal" evidence="4">
    <location>
        <begin position="169"/>
        <end position="293"/>
    </location>
</feature>
<name>A0ABV3ELU6_9ACTN</name>
<dbReference type="SUPFAM" id="SSF51735">
    <property type="entry name" value="NAD(P)-binding Rossmann-fold domains"/>
    <property type="match status" value="1"/>
</dbReference>
<accession>A0ABV3ELU6</accession>
<gene>
    <name evidence="5" type="ORF">AB0D95_07870</name>
</gene>
<comment type="caution">
    <text evidence="5">The sequence shown here is derived from an EMBL/GenBank/DDBJ whole genome shotgun (WGS) entry which is preliminary data.</text>
</comment>
<dbReference type="PANTHER" id="PTHR43580:SF2">
    <property type="entry name" value="CYTOKINE-LIKE NUCLEAR FACTOR N-PAC"/>
    <property type="match status" value="1"/>
</dbReference>
<dbReference type="InterPro" id="IPR008927">
    <property type="entry name" value="6-PGluconate_DH-like_C_sf"/>
</dbReference>
<evidence type="ECO:0000259" key="3">
    <source>
        <dbReference type="Pfam" id="PF03446"/>
    </source>
</evidence>
<dbReference type="InterPro" id="IPR051265">
    <property type="entry name" value="HIBADH-related_NP60_sf"/>
</dbReference>